<feature type="compositionally biased region" description="Low complexity" evidence="1">
    <location>
        <begin position="68"/>
        <end position="77"/>
    </location>
</feature>
<feature type="compositionally biased region" description="Basic and acidic residues" evidence="1">
    <location>
        <begin position="82"/>
        <end position="105"/>
    </location>
</feature>
<evidence type="ECO:0000313" key="2">
    <source>
        <dbReference type="EMBL" id="ANQ09504.1"/>
    </source>
</evidence>
<sequence length="561" mass="64393">MEEGNTHVDSNGKQVCEMHTGKETQKNKKIFYIVQEVPYADFYNFDYEPIDKFRQSGERQCIDGDTTSSSSSSSSSSCAELGDGKTGKTTHESRSRADHRQRNNGEDEGENNQCVNYYKGGENPNEEPLRNESSEEYTFANKPGNRQTHPKRSQKVRRKNEFLKQCEFSSDGSCYYAISNSNNLRLFATDLLLLNELGNSNGNGAGGNVNLMALYDKYEQMDSEEKEKRIQSWICLQLGEHIYDCKFYPFFDWNNSNTCFFAVCSKGQPVCLHSAYDGSSIMSFKTVDECHELCSCYSLCFHPERNWLLCGTNAKSIKVFDFEKPNEVYENRILSTRKGKGQKGIISTMTYKKKGYGENVVYAVGDYNDCIYLYADNCDHKNDFILKFQKSRKNSNGITCIKWLDEFSLLSGSRNGSFIYRYDMRKGTDYVQKWERFALTNQKYLFDVYRDSLLISGDTFGYLNVYHLTDNKLIYREQINKYSPIISVDVHPTYPLLLTGSGTRRFYENNSNKVDIMANILSGRIDTSDQHMMDGESSSIPFPSVSRYINSACTVWCDFAH</sequence>
<dbReference type="VEuPathDB" id="PlasmoDB:PCOAH_00044370"/>
<feature type="region of interest" description="Disordered" evidence="1">
    <location>
        <begin position="61"/>
        <end position="158"/>
    </location>
</feature>
<gene>
    <name evidence="2" type="ORF">PCOAH_00044370</name>
</gene>
<dbReference type="RefSeq" id="XP_019916199.1">
    <property type="nucleotide sequence ID" value="XM_020061221.1"/>
</dbReference>
<proteinExistence type="predicted"/>
<dbReference type="PANTHER" id="PTHR13211">
    <property type="entry name" value="TELOMERASE CAJAL BODY PROTEIN 1"/>
    <property type="match status" value="1"/>
</dbReference>
<dbReference type="PANTHER" id="PTHR13211:SF0">
    <property type="entry name" value="TELOMERASE CAJAL BODY PROTEIN 1"/>
    <property type="match status" value="1"/>
</dbReference>
<dbReference type="GeneID" id="30911168"/>
<dbReference type="EMBL" id="CP016250">
    <property type="protein sequence ID" value="ANQ09504.1"/>
    <property type="molecule type" value="Genomic_DNA"/>
</dbReference>
<accession>A0A1B1E3C5</accession>
<name>A0A1B1E3C5_9APIC</name>
<dbReference type="Proteomes" id="UP000092716">
    <property type="component" value="Chromosome 12"/>
</dbReference>
<feature type="compositionally biased region" description="Basic residues" evidence="1">
    <location>
        <begin position="148"/>
        <end position="158"/>
    </location>
</feature>
<dbReference type="KEGG" id="pcot:PCOAH_00044370"/>
<dbReference type="SUPFAM" id="SSF50978">
    <property type="entry name" value="WD40 repeat-like"/>
    <property type="match status" value="1"/>
</dbReference>
<reference evidence="3" key="1">
    <citation type="submission" date="2016-06" db="EMBL/GenBank/DDBJ databases">
        <title>First high quality genome sequence of Plasmodium coatneyi using continuous long reads from single molecule, real-time sequencing.</title>
        <authorList>
            <person name="Chien J.-T."/>
            <person name="Pakala S.B."/>
            <person name="Geraldo J.A."/>
            <person name="Lapp S.A."/>
            <person name="Barnwell J.W."/>
            <person name="Kissinger J.C."/>
            <person name="Galinski M.R."/>
            <person name="Humphrey J.C."/>
        </authorList>
    </citation>
    <scope>NUCLEOTIDE SEQUENCE [LARGE SCALE GENOMIC DNA]</scope>
    <source>
        <strain evidence="3">Hackeri</strain>
    </source>
</reference>
<dbReference type="AlphaFoldDB" id="A0A1B1E3C5"/>
<dbReference type="OrthoDB" id="239865at2759"/>
<dbReference type="InterPro" id="IPR051150">
    <property type="entry name" value="SWT21/TCAB1_mRNA_Telomere"/>
</dbReference>
<dbReference type="Gene3D" id="2.130.10.10">
    <property type="entry name" value="YVTN repeat-like/Quinoprotein amine dehydrogenase"/>
    <property type="match status" value="1"/>
</dbReference>
<evidence type="ECO:0000313" key="3">
    <source>
        <dbReference type="Proteomes" id="UP000092716"/>
    </source>
</evidence>
<keyword evidence="3" id="KW-1185">Reference proteome</keyword>
<evidence type="ECO:0000256" key="1">
    <source>
        <dbReference type="SAM" id="MobiDB-lite"/>
    </source>
</evidence>
<feature type="region of interest" description="Disordered" evidence="1">
    <location>
        <begin position="1"/>
        <end position="20"/>
    </location>
</feature>
<protein>
    <recommendedName>
        <fullName evidence="4">WD repeat-containing protein 79</fullName>
    </recommendedName>
</protein>
<dbReference type="SMART" id="SM00320">
    <property type="entry name" value="WD40"/>
    <property type="match status" value="4"/>
</dbReference>
<evidence type="ECO:0008006" key="4">
    <source>
        <dbReference type="Google" id="ProtNLM"/>
    </source>
</evidence>
<organism evidence="2 3">
    <name type="scientific">Plasmodium coatneyi</name>
    <dbReference type="NCBI Taxonomy" id="208452"/>
    <lineage>
        <taxon>Eukaryota</taxon>
        <taxon>Sar</taxon>
        <taxon>Alveolata</taxon>
        <taxon>Apicomplexa</taxon>
        <taxon>Aconoidasida</taxon>
        <taxon>Haemosporida</taxon>
        <taxon>Plasmodiidae</taxon>
        <taxon>Plasmodium</taxon>
    </lineage>
</organism>
<dbReference type="InterPro" id="IPR036322">
    <property type="entry name" value="WD40_repeat_dom_sf"/>
</dbReference>
<dbReference type="Pfam" id="PF00400">
    <property type="entry name" value="WD40"/>
    <property type="match status" value="1"/>
</dbReference>
<dbReference type="InterPro" id="IPR001680">
    <property type="entry name" value="WD40_rpt"/>
</dbReference>
<dbReference type="InterPro" id="IPR015943">
    <property type="entry name" value="WD40/YVTN_repeat-like_dom_sf"/>
</dbReference>